<dbReference type="GO" id="GO:0016301">
    <property type="term" value="F:kinase activity"/>
    <property type="evidence" value="ECO:0007669"/>
    <property type="project" value="UniProtKB-KW"/>
</dbReference>
<reference evidence="2" key="1">
    <citation type="journal article" date="2018" name="Nat. Microbiol.">
        <title>Leveraging single-cell genomics to expand the fungal tree of life.</title>
        <authorList>
            <person name="Ahrendt S.R."/>
            <person name="Quandt C.A."/>
            <person name="Ciobanu D."/>
            <person name="Clum A."/>
            <person name="Salamov A."/>
            <person name="Andreopoulos B."/>
            <person name="Cheng J.F."/>
            <person name="Woyke T."/>
            <person name="Pelin A."/>
            <person name="Henrissat B."/>
            <person name="Reynolds N.K."/>
            <person name="Benny G.L."/>
            <person name="Smith M.E."/>
            <person name="James T.Y."/>
            <person name="Grigoriev I.V."/>
        </authorList>
    </citation>
    <scope>NUCLEOTIDE SEQUENCE [LARGE SCALE GENOMIC DNA]</scope>
    <source>
        <strain evidence="2">Benny S71-1</strain>
    </source>
</reference>
<protein>
    <submittedName>
        <fullName evidence="1">Kinase-related protein</fullName>
    </submittedName>
</protein>
<dbReference type="PANTHER" id="PTHR10285">
    <property type="entry name" value="URIDINE KINASE"/>
    <property type="match status" value="1"/>
</dbReference>
<evidence type="ECO:0000313" key="1">
    <source>
        <dbReference type="EMBL" id="RKP27391.1"/>
    </source>
</evidence>
<dbReference type="Gene3D" id="3.40.50.300">
    <property type="entry name" value="P-loop containing nucleotide triphosphate hydrolases"/>
    <property type="match status" value="2"/>
</dbReference>
<sequence>MVRATVQQLANELVETLGRQPPDKRYVLGIAGVPGAGKTWLAYYLVKMVNDKANAAVAIALSMDGFHLTKAQLRAMPDPHEALRRRGAAWTFDAEGEMIVVLLTAAPLEGRITWPSFDHAHGDPVPDDIVLQPFQRLVIVEGLYLALDEPPWRDVPFDDLWLIELPSWQIAHDRLVLRHQSAGLAENGERARQRVEQNDWLNAQHVLSSCRPGTRRIELVPDESLK</sequence>
<gene>
    <name evidence="1" type="ORF">SYNPS1DRAFT_12734</name>
</gene>
<dbReference type="Proteomes" id="UP000278143">
    <property type="component" value="Unassembled WGS sequence"/>
</dbReference>
<evidence type="ECO:0000313" key="2">
    <source>
        <dbReference type="Proteomes" id="UP000278143"/>
    </source>
</evidence>
<accession>A0A4P9Z6C3</accession>
<keyword evidence="1" id="KW-0808">Transferase</keyword>
<name>A0A4P9Z6C3_9FUNG</name>
<dbReference type="InterPro" id="IPR027417">
    <property type="entry name" value="P-loop_NTPase"/>
</dbReference>
<dbReference type="AlphaFoldDB" id="A0A4P9Z6C3"/>
<organism evidence="1 2">
    <name type="scientific">Syncephalis pseudoplumigaleata</name>
    <dbReference type="NCBI Taxonomy" id="1712513"/>
    <lineage>
        <taxon>Eukaryota</taxon>
        <taxon>Fungi</taxon>
        <taxon>Fungi incertae sedis</taxon>
        <taxon>Zoopagomycota</taxon>
        <taxon>Zoopagomycotina</taxon>
        <taxon>Zoopagomycetes</taxon>
        <taxon>Zoopagales</taxon>
        <taxon>Piptocephalidaceae</taxon>
        <taxon>Syncephalis</taxon>
    </lineage>
</organism>
<proteinExistence type="predicted"/>
<dbReference type="SUPFAM" id="SSF52540">
    <property type="entry name" value="P-loop containing nucleoside triphosphate hydrolases"/>
    <property type="match status" value="1"/>
</dbReference>
<keyword evidence="1" id="KW-0418">Kinase</keyword>
<dbReference type="EMBL" id="KZ989215">
    <property type="protein sequence ID" value="RKP27391.1"/>
    <property type="molecule type" value="Genomic_DNA"/>
</dbReference>
<dbReference type="OrthoDB" id="6362633at2759"/>
<keyword evidence="2" id="KW-1185">Reference proteome</keyword>